<protein>
    <submittedName>
        <fullName evidence="1">Uncharacterized protein</fullName>
    </submittedName>
</protein>
<dbReference type="HOGENOM" id="CLU_1823979_0_0_11"/>
<evidence type="ECO:0000313" key="1">
    <source>
        <dbReference type="EMBL" id="ADG99186.1"/>
    </source>
</evidence>
<dbReference type="STRING" id="640132.Srot_2753"/>
<accession>D6ZCZ9</accession>
<dbReference type="EMBL" id="CP001958">
    <property type="protein sequence ID" value="ADG99186.1"/>
    <property type="molecule type" value="Genomic_DNA"/>
</dbReference>
<proteinExistence type="predicted"/>
<evidence type="ECO:0000313" key="2">
    <source>
        <dbReference type="Proteomes" id="UP000002247"/>
    </source>
</evidence>
<reference evidence="1 2" key="1">
    <citation type="journal article" date="2010" name="Stand. Genomic Sci.">
        <title>Complete genome sequence of Segniliparus rotundus type strain (CDC 1076).</title>
        <authorList>
            <person name="Sikorski J."/>
            <person name="Lapidus A."/>
            <person name="Copeland A."/>
            <person name="Misra M."/>
            <person name="Glavina Del Rio T."/>
            <person name="Nolan M."/>
            <person name="Lucas S."/>
            <person name="Chen F."/>
            <person name="Tice H."/>
            <person name="Cheng J.F."/>
            <person name="Jando M."/>
            <person name="Schneider S."/>
            <person name="Bruce D."/>
            <person name="Goodwin L."/>
            <person name="Pitluck S."/>
            <person name="Liolios K."/>
            <person name="Mikhailova N."/>
            <person name="Pati A."/>
            <person name="Ivanova N."/>
            <person name="Mavromatis K."/>
            <person name="Chen A."/>
            <person name="Palaniappan K."/>
            <person name="Chertkov O."/>
            <person name="Land M."/>
            <person name="Hauser L."/>
            <person name="Chang Y.J."/>
            <person name="Jeffries C.D."/>
            <person name="Brettin T."/>
            <person name="Detter J.C."/>
            <person name="Han C."/>
            <person name="Rohde M."/>
            <person name="Goker M."/>
            <person name="Bristow J."/>
            <person name="Eisen J.A."/>
            <person name="Markowitz V."/>
            <person name="Hugenholtz P."/>
            <person name="Kyrpides N.C."/>
            <person name="Klenk H.P."/>
        </authorList>
    </citation>
    <scope>NUCLEOTIDE SEQUENCE [LARGE SCALE GENOMIC DNA]</scope>
    <source>
        <strain evidence="2">ATCC BAA-972 / CDC 1076 / CIP 108378 / DSM 44985 / JCM 13578</strain>
    </source>
</reference>
<organism evidence="1 2">
    <name type="scientific">Segniliparus rotundus (strain ATCC BAA-972 / CDC 1076 / CIP 108378 / DSM 44985 / JCM 13578)</name>
    <dbReference type="NCBI Taxonomy" id="640132"/>
    <lineage>
        <taxon>Bacteria</taxon>
        <taxon>Bacillati</taxon>
        <taxon>Actinomycetota</taxon>
        <taxon>Actinomycetes</taxon>
        <taxon>Mycobacteriales</taxon>
        <taxon>Segniliparaceae</taxon>
        <taxon>Segniliparus</taxon>
    </lineage>
</organism>
<keyword evidence="2" id="KW-1185">Reference proteome</keyword>
<name>D6ZCZ9_SEGRD</name>
<sequence length="141" mass="15695">MMRSGENAQGQAGARRPALRCPADGLRKEADAFVFFLMRRLRETLNHGRPRSQLLGLCAKPAQAEVARLVRSLDARLFITNVASRSFALEGQAAVHDFVCRLDCARDVVRVLLGRVQLGPQGWRLLSLHQLPAVVRARTRV</sequence>
<gene>
    <name evidence="1" type="ordered locus">Srot_2753</name>
</gene>
<dbReference type="KEGG" id="srt:Srot_2753"/>
<dbReference type="Proteomes" id="UP000002247">
    <property type="component" value="Chromosome"/>
</dbReference>
<dbReference type="AlphaFoldDB" id="D6ZCZ9"/>